<keyword evidence="3 7" id="KW-0418">Kinase</keyword>
<dbReference type="AlphaFoldDB" id="A0A7D5LCQ7"/>
<dbReference type="EMBL" id="CP058579">
    <property type="protein sequence ID" value="QLG63672.1"/>
    <property type="molecule type" value="Genomic_DNA"/>
</dbReference>
<evidence type="ECO:0000256" key="4">
    <source>
        <dbReference type="ARBA" id="ARBA00022840"/>
    </source>
</evidence>
<feature type="domain" description="Thiamine-phosphate synthase ThiN" evidence="6">
    <location>
        <begin position="280"/>
        <end position="444"/>
    </location>
</feature>
<keyword evidence="8" id="KW-1185">Reference proteome</keyword>
<dbReference type="EC" id="2.7.4.7" evidence="7"/>
<evidence type="ECO:0000259" key="5">
    <source>
        <dbReference type="Pfam" id="PF08543"/>
    </source>
</evidence>
<keyword evidence="4" id="KW-0067">ATP-binding</keyword>
<dbReference type="GO" id="GO:0008972">
    <property type="term" value="F:phosphomethylpyrimidine kinase activity"/>
    <property type="evidence" value="ECO:0007669"/>
    <property type="project" value="UniProtKB-EC"/>
</dbReference>
<dbReference type="SUPFAM" id="SSF53613">
    <property type="entry name" value="Ribokinase-like"/>
    <property type="match status" value="1"/>
</dbReference>
<dbReference type="InterPro" id="IPR004399">
    <property type="entry name" value="HMP/HMP-P_kinase_dom"/>
</dbReference>
<sequence>MARNPAPDARPVALTIAGSDSGGGAGIQADLKTMEAGGAFGTSAVTAVTAQNTRGVESSHVLPVAEIEAQIDAVLSDFDVRAVKTGMLATEPIVASVADVAADLDAPLVVDPVMVAATGDRLLDPDAEDEYETLLAHATLATPNADEAEVLTGVDVEDRASAVEAGEALLETGVDAALVKGGHVPGDRVRDVLVAPEGVETFEHPRVDTDATHGSGCTLASAIATRLAHGDPLVDAVAEGVSFLERAVRYHLDVGEGPGSVHHLVALRDRAARQPTGEAVEEVVRRFVEADVSPLVPEVGMNVVAATPYAEDPGETAAVEGRITRTLSGVKPNRGVRFGASSHVARFLLSAREFDPSLRFAVNCRFDDRVERALGALDGPAVELDRTEEPDPDVEGSTMGWLARRAVGRADGTPAAVYDRGDVGKEAVTRVLAPDAGTAVDRVLALAGALPDE</sequence>
<dbReference type="InterPro" id="IPR036409">
    <property type="entry name" value="Aldolase_II/adducin_N_sf"/>
</dbReference>
<dbReference type="InterPro" id="IPR019293">
    <property type="entry name" value="ThiN"/>
</dbReference>
<organism evidence="7 8">
    <name type="scientific">Halorarum salinum</name>
    <dbReference type="NCBI Taxonomy" id="2743089"/>
    <lineage>
        <taxon>Archaea</taxon>
        <taxon>Methanobacteriati</taxon>
        <taxon>Methanobacteriota</taxon>
        <taxon>Stenosarchaea group</taxon>
        <taxon>Halobacteria</taxon>
        <taxon>Halobacteriales</taxon>
        <taxon>Haloferacaceae</taxon>
        <taxon>Halorarum</taxon>
    </lineage>
</organism>
<dbReference type="EC" id="2.7.1.49" evidence="7"/>
<keyword evidence="1 7" id="KW-0808">Transferase</keyword>
<reference evidence="7 8" key="1">
    <citation type="submission" date="2020-06" db="EMBL/GenBank/DDBJ databases">
        <title>NJ-3-1, isolated from saline soil.</title>
        <authorList>
            <person name="Cui H.L."/>
            <person name="Shi X."/>
        </authorList>
    </citation>
    <scope>NUCLEOTIDE SEQUENCE [LARGE SCALE GENOMIC DNA]</scope>
    <source>
        <strain evidence="7 8">NJ-3-1</strain>
    </source>
</reference>
<protein>
    <submittedName>
        <fullName evidence="7">Bifunctional hydroxymethylpyrimidine kinase/phosphomethylpyrimidine kinase</fullName>
        <ecNumber evidence="7">2.7.1.49</ecNumber>
        <ecNumber evidence="7">2.7.4.7</ecNumber>
    </submittedName>
</protein>
<evidence type="ECO:0000313" key="8">
    <source>
        <dbReference type="Proteomes" id="UP000509626"/>
    </source>
</evidence>
<dbReference type="NCBIfam" id="TIGR00097">
    <property type="entry name" value="HMP-P_kinase"/>
    <property type="match status" value="1"/>
</dbReference>
<dbReference type="InterPro" id="IPR013749">
    <property type="entry name" value="PM/HMP-P_kinase-1"/>
</dbReference>
<evidence type="ECO:0000256" key="2">
    <source>
        <dbReference type="ARBA" id="ARBA00022741"/>
    </source>
</evidence>
<dbReference type="GeneID" id="56039559"/>
<dbReference type="PANTHER" id="PTHR20858">
    <property type="entry name" value="PHOSPHOMETHYLPYRIMIDINE KINASE"/>
    <property type="match status" value="1"/>
</dbReference>
<keyword evidence="2" id="KW-0547">Nucleotide-binding</keyword>
<evidence type="ECO:0000313" key="7">
    <source>
        <dbReference type="EMBL" id="QLG63672.1"/>
    </source>
</evidence>
<dbReference type="GO" id="GO:0005524">
    <property type="term" value="F:ATP binding"/>
    <property type="evidence" value="ECO:0007669"/>
    <property type="project" value="UniProtKB-KW"/>
</dbReference>
<dbReference type="Pfam" id="PF08543">
    <property type="entry name" value="Phos_pyr_kin"/>
    <property type="match status" value="1"/>
</dbReference>
<dbReference type="RefSeq" id="WP_179270256.1">
    <property type="nucleotide sequence ID" value="NZ_CP058579.1"/>
</dbReference>
<dbReference type="GO" id="GO:0009228">
    <property type="term" value="P:thiamine biosynthetic process"/>
    <property type="evidence" value="ECO:0007669"/>
    <property type="project" value="InterPro"/>
</dbReference>
<dbReference type="Gene3D" id="3.40.1190.20">
    <property type="match status" value="1"/>
</dbReference>
<dbReference type="Gene3D" id="3.40.225.10">
    <property type="entry name" value="Class II aldolase/adducin N-terminal domain"/>
    <property type="match status" value="1"/>
</dbReference>
<gene>
    <name evidence="7" type="primary">thiD</name>
    <name evidence="7" type="ORF">HUG12_18830</name>
</gene>
<feature type="domain" description="Pyridoxamine kinase/Phosphomethylpyrimidine kinase" evidence="5">
    <location>
        <begin position="20"/>
        <end position="262"/>
    </location>
</feature>
<accession>A0A7D5LCQ7</accession>
<evidence type="ECO:0000259" key="6">
    <source>
        <dbReference type="Pfam" id="PF10120"/>
    </source>
</evidence>
<dbReference type="GO" id="GO:0008902">
    <property type="term" value="F:hydroxymethylpyrimidine kinase activity"/>
    <property type="evidence" value="ECO:0007669"/>
    <property type="project" value="UniProtKB-EC"/>
</dbReference>
<dbReference type="Pfam" id="PF10120">
    <property type="entry name" value="ThiN"/>
    <property type="match status" value="1"/>
</dbReference>
<dbReference type="InterPro" id="IPR029056">
    <property type="entry name" value="Ribokinase-like"/>
</dbReference>
<dbReference type="GO" id="GO:0005829">
    <property type="term" value="C:cytosol"/>
    <property type="evidence" value="ECO:0007669"/>
    <property type="project" value="TreeGrafter"/>
</dbReference>
<dbReference type="KEGG" id="halu:HUG12_18830"/>
<dbReference type="CDD" id="cd01169">
    <property type="entry name" value="HMPP_kinase"/>
    <property type="match status" value="1"/>
</dbReference>
<dbReference type="OrthoDB" id="43786at2157"/>
<dbReference type="PANTHER" id="PTHR20858:SF17">
    <property type="entry name" value="HYDROXYMETHYLPYRIMIDINE_PHOSPHOMETHYLPYRIMIDINE KINASE THI20-RELATED"/>
    <property type="match status" value="1"/>
</dbReference>
<dbReference type="SUPFAM" id="SSF53639">
    <property type="entry name" value="AraD/HMP-PK domain-like"/>
    <property type="match status" value="1"/>
</dbReference>
<proteinExistence type="predicted"/>
<evidence type="ECO:0000256" key="3">
    <source>
        <dbReference type="ARBA" id="ARBA00022777"/>
    </source>
</evidence>
<dbReference type="FunFam" id="3.40.1190.20:FF:000003">
    <property type="entry name" value="Phosphomethylpyrimidine kinase ThiD"/>
    <property type="match status" value="1"/>
</dbReference>
<name>A0A7D5LCQ7_9EURY</name>
<evidence type="ECO:0000256" key="1">
    <source>
        <dbReference type="ARBA" id="ARBA00022679"/>
    </source>
</evidence>
<dbReference type="Proteomes" id="UP000509626">
    <property type="component" value="Chromosome"/>
</dbReference>